<evidence type="ECO:0000256" key="1">
    <source>
        <dbReference type="ARBA" id="ARBA00009437"/>
    </source>
</evidence>
<reference evidence="6" key="1">
    <citation type="submission" date="2022-01" db="EMBL/GenBank/DDBJ databases">
        <title>Nocardioidaceae gen. sp. A5X3R13.</title>
        <authorList>
            <person name="Lopez Marin M.A."/>
            <person name="Uhlik O."/>
        </authorList>
    </citation>
    <scope>NUCLEOTIDE SEQUENCE</scope>
    <source>
        <strain evidence="6">A5X3R13</strain>
    </source>
</reference>
<evidence type="ECO:0000313" key="6">
    <source>
        <dbReference type="EMBL" id="UYM06050.1"/>
    </source>
</evidence>
<dbReference type="PANTHER" id="PTHR30346:SF29">
    <property type="entry name" value="LYSR SUBSTRATE-BINDING"/>
    <property type="match status" value="1"/>
</dbReference>
<dbReference type="RefSeq" id="WP_271634898.1">
    <property type="nucleotide sequence ID" value="NZ_CP094970.1"/>
</dbReference>
<dbReference type="PANTHER" id="PTHR30346">
    <property type="entry name" value="TRANSCRIPTIONAL DUAL REGULATOR HCAR-RELATED"/>
    <property type="match status" value="1"/>
</dbReference>
<proteinExistence type="inferred from homology"/>
<dbReference type="GO" id="GO:0032993">
    <property type="term" value="C:protein-DNA complex"/>
    <property type="evidence" value="ECO:0007669"/>
    <property type="project" value="TreeGrafter"/>
</dbReference>
<dbReference type="SUPFAM" id="SSF53850">
    <property type="entry name" value="Periplasmic binding protein-like II"/>
    <property type="match status" value="1"/>
</dbReference>
<dbReference type="PROSITE" id="PS50931">
    <property type="entry name" value="HTH_LYSR"/>
    <property type="match status" value="1"/>
</dbReference>
<name>A0AA46TJ42_9ACTN</name>
<dbReference type="CDD" id="cd08423">
    <property type="entry name" value="PBP2_LTTR_like_6"/>
    <property type="match status" value="1"/>
</dbReference>
<dbReference type="Pfam" id="PF00126">
    <property type="entry name" value="HTH_1"/>
    <property type="match status" value="1"/>
</dbReference>
<dbReference type="PRINTS" id="PR00039">
    <property type="entry name" value="HTHLYSR"/>
</dbReference>
<dbReference type="Pfam" id="PF03466">
    <property type="entry name" value="LysR_substrate"/>
    <property type="match status" value="1"/>
</dbReference>
<dbReference type="Proteomes" id="UP001164390">
    <property type="component" value="Chromosome"/>
</dbReference>
<evidence type="ECO:0000256" key="3">
    <source>
        <dbReference type="ARBA" id="ARBA00023125"/>
    </source>
</evidence>
<keyword evidence="4" id="KW-0804">Transcription</keyword>
<dbReference type="GO" id="GO:0003677">
    <property type="term" value="F:DNA binding"/>
    <property type="evidence" value="ECO:0007669"/>
    <property type="project" value="UniProtKB-KW"/>
</dbReference>
<organism evidence="6 7">
    <name type="scientific">Solicola gregarius</name>
    <dbReference type="NCBI Taxonomy" id="2908642"/>
    <lineage>
        <taxon>Bacteria</taxon>
        <taxon>Bacillati</taxon>
        <taxon>Actinomycetota</taxon>
        <taxon>Actinomycetes</taxon>
        <taxon>Propionibacteriales</taxon>
        <taxon>Nocardioidaceae</taxon>
        <taxon>Solicola</taxon>
    </lineage>
</organism>
<dbReference type="EMBL" id="CP094970">
    <property type="protein sequence ID" value="UYM06050.1"/>
    <property type="molecule type" value="Genomic_DNA"/>
</dbReference>
<dbReference type="SUPFAM" id="SSF46785">
    <property type="entry name" value="Winged helix' DNA-binding domain"/>
    <property type="match status" value="1"/>
</dbReference>
<keyword evidence="7" id="KW-1185">Reference proteome</keyword>
<keyword evidence="3" id="KW-0238">DNA-binding</keyword>
<accession>A0AA46TJ42</accession>
<dbReference type="AlphaFoldDB" id="A0AA46TJ42"/>
<comment type="similarity">
    <text evidence="1">Belongs to the LysR transcriptional regulatory family.</text>
</comment>
<keyword evidence="2" id="KW-0805">Transcription regulation</keyword>
<dbReference type="Gene3D" id="3.40.190.10">
    <property type="entry name" value="Periplasmic binding protein-like II"/>
    <property type="match status" value="2"/>
</dbReference>
<feature type="domain" description="HTH lysR-type" evidence="5">
    <location>
        <begin position="2"/>
        <end position="59"/>
    </location>
</feature>
<gene>
    <name evidence="6" type="ORF">L0C25_02970</name>
</gene>
<dbReference type="InterPro" id="IPR005119">
    <property type="entry name" value="LysR_subst-bd"/>
</dbReference>
<dbReference type="InterPro" id="IPR036388">
    <property type="entry name" value="WH-like_DNA-bd_sf"/>
</dbReference>
<dbReference type="InterPro" id="IPR036390">
    <property type="entry name" value="WH_DNA-bd_sf"/>
</dbReference>
<evidence type="ECO:0000313" key="7">
    <source>
        <dbReference type="Proteomes" id="UP001164390"/>
    </source>
</evidence>
<evidence type="ECO:0000256" key="2">
    <source>
        <dbReference type="ARBA" id="ARBA00023015"/>
    </source>
</evidence>
<dbReference type="Gene3D" id="1.10.10.10">
    <property type="entry name" value="Winged helix-like DNA-binding domain superfamily/Winged helix DNA-binding domain"/>
    <property type="match status" value="1"/>
</dbReference>
<dbReference type="KEGG" id="sgrg:L0C25_02970"/>
<dbReference type="GO" id="GO:0003700">
    <property type="term" value="F:DNA-binding transcription factor activity"/>
    <property type="evidence" value="ECO:0007669"/>
    <property type="project" value="InterPro"/>
</dbReference>
<evidence type="ECO:0000256" key="4">
    <source>
        <dbReference type="ARBA" id="ARBA00023163"/>
    </source>
</evidence>
<sequence length="300" mass="31770">MVTLVQLRILDAVRRHGSVTAAAGELHYTQPSVSHHLARLQSAAGAQLFQRVGRGIRLTEAGQVLATRAAEILGRVDAATAEVATLVGLRAGSVRLAGFASALTTLVPRAAELLGQEHPGLELGLTDTHPEEALQLLRAGQVDVAVIFRYDDTPAEDGLRVDHLLDDPVYLVTPADGAPAALESHRDARWIAGCERCRRHLVEVCGRAGFTPRLVSTTDDMVVMQSLVAAGMGVTTIPGLAMRTYRDPDCGTTRLPEVRRVYAATYGEPPDPPATTALLDALGRAAEAIRDDGPAAGDST</sequence>
<evidence type="ECO:0000259" key="5">
    <source>
        <dbReference type="PROSITE" id="PS50931"/>
    </source>
</evidence>
<dbReference type="InterPro" id="IPR000847">
    <property type="entry name" value="LysR_HTH_N"/>
</dbReference>
<protein>
    <submittedName>
        <fullName evidence="6">LysR substrate-binding domain-containing protein</fullName>
    </submittedName>
</protein>
<dbReference type="FunFam" id="1.10.10.10:FF:000001">
    <property type="entry name" value="LysR family transcriptional regulator"/>
    <property type="match status" value="1"/>
</dbReference>